<dbReference type="OrthoDB" id="9802426at2"/>
<dbReference type="AlphaFoldDB" id="A0A0C1MG91"/>
<evidence type="ECO:0000256" key="1">
    <source>
        <dbReference type="ARBA" id="ARBA00023125"/>
    </source>
</evidence>
<dbReference type="PANTHER" id="PTHR48111:SF36">
    <property type="entry name" value="TRANSCRIPTIONAL REGULATORY PROTEIN CUTR"/>
    <property type="match status" value="1"/>
</dbReference>
<feature type="modified residue" description="4-aspartylphosphate" evidence="2">
    <location>
        <position position="51"/>
    </location>
</feature>
<dbReference type="Gene3D" id="1.10.10.10">
    <property type="entry name" value="Winged helix-like DNA-binding domain superfamily/Winged helix DNA-binding domain"/>
    <property type="match status" value="1"/>
</dbReference>
<organism evidence="6 7">
    <name type="scientific">Pseudoalteromonas luteoviolacea</name>
    <dbReference type="NCBI Taxonomy" id="43657"/>
    <lineage>
        <taxon>Bacteria</taxon>
        <taxon>Pseudomonadati</taxon>
        <taxon>Pseudomonadota</taxon>
        <taxon>Gammaproteobacteria</taxon>
        <taxon>Alteromonadales</taxon>
        <taxon>Pseudoalteromonadaceae</taxon>
        <taxon>Pseudoalteromonas</taxon>
    </lineage>
</organism>
<comment type="caution">
    <text evidence="6">The sequence shown here is derived from an EMBL/GenBank/DDBJ whole genome shotgun (WGS) entry which is preliminary data.</text>
</comment>
<dbReference type="GO" id="GO:0000976">
    <property type="term" value="F:transcription cis-regulatory region binding"/>
    <property type="evidence" value="ECO:0007669"/>
    <property type="project" value="TreeGrafter"/>
</dbReference>
<dbReference type="Proteomes" id="UP000031327">
    <property type="component" value="Unassembled WGS sequence"/>
</dbReference>
<dbReference type="CDD" id="cd00383">
    <property type="entry name" value="trans_reg_C"/>
    <property type="match status" value="1"/>
</dbReference>
<keyword evidence="1 3" id="KW-0238">DNA-binding</keyword>
<dbReference type="InterPro" id="IPR011006">
    <property type="entry name" value="CheY-like_superfamily"/>
</dbReference>
<evidence type="ECO:0000259" key="5">
    <source>
        <dbReference type="PROSITE" id="PS51755"/>
    </source>
</evidence>
<evidence type="ECO:0000256" key="3">
    <source>
        <dbReference type="PROSITE-ProRule" id="PRU01091"/>
    </source>
</evidence>
<dbReference type="EMBL" id="JWIC01000007">
    <property type="protein sequence ID" value="KID55879.1"/>
    <property type="molecule type" value="Genomic_DNA"/>
</dbReference>
<proteinExistence type="predicted"/>
<dbReference type="GO" id="GO:0032993">
    <property type="term" value="C:protein-DNA complex"/>
    <property type="evidence" value="ECO:0007669"/>
    <property type="project" value="TreeGrafter"/>
</dbReference>
<feature type="DNA-binding region" description="OmpR/PhoB-type" evidence="3">
    <location>
        <begin position="124"/>
        <end position="221"/>
    </location>
</feature>
<feature type="domain" description="Response regulatory" evidence="4">
    <location>
        <begin position="2"/>
        <end position="116"/>
    </location>
</feature>
<dbReference type="InterPro" id="IPR036388">
    <property type="entry name" value="WH-like_DNA-bd_sf"/>
</dbReference>
<name>A0A0C1MG91_9GAMM</name>
<dbReference type="Pfam" id="PF00072">
    <property type="entry name" value="Response_reg"/>
    <property type="match status" value="1"/>
</dbReference>
<feature type="domain" description="OmpR/PhoB-type" evidence="5">
    <location>
        <begin position="124"/>
        <end position="221"/>
    </location>
</feature>
<dbReference type="SMART" id="SM00862">
    <property type="entry name" value="Trans_reg_C"/>
    <property type="match status" value="1"/>
</dbReference>
<dbReference type="PROSITE" id="PS50110">
    <property type="entry name" value="RESPONSE_REGULATORY"/>
    <property type="match status" value="1"/>
</dbReference>
<evidence type="ECO:0000256" key="2">
    <source>
        <dbReference type="PROSITE-ProRule" id="PRU00169"/>
    </source>
</evidence>
<dbReference type="InterPro" id="IPR001789">
    <property type="entry name" value="Sig_transdc_resp-reg_receiver"/>
</dbReference>
<dbReference type="PROSITE" id="PS51755">
    <property type="entry name" value="OMPR_PHOB"/>
    <property type="match status" value="1"/>
</dbReference>
<reference evidence="6 7" key="1">
    <citation type="submission" date="2014-12" db="EMBL/GenBank/DDBJ databases">
        <title>Draft Genome Sequence of Pseudoalteromonas luteoviolacea HI1.</title>
        <authorList>
            <person name="Asahina A.Y."/>
            <person name="Hadfield M.G."/>
        </authorList>
    </citation>
    <scope>NUCLEOTIDE SEQUENCE [LARGE SCALE GENOMIC DNA]</scope>
    <source>
        <strain evidence="6 7">HI1</strain>
    </source>
</reference>
<dbReference type="Gene3D" id="6.10.250.690">
    <property type="match status" value="1"/>
</dbReference>
<accession>A0A0C1MG91</accession>
<dbReference type="SUPFAM" id="SSF52172">
    <property type="entry name" value="CheY-like"/>
    <property type="match status" value="1"/>
</dbReference>
<dbReference type="SMART" id="SM00448">
    <property type="entry name" value="REC"/>
    <property type="match status" value="1"/>
</dbReference>
<dbReference type="InterPro" id="IPR001867">
    <property type="entry name" value="OmpR/PhoB-type_DNA-bd"/>
</dbReference>
<evidence type="ECO:0000313" key="6">
    <source>
        <dbReference type="EMBL" id="KID55879.1"/>
    </source>
</evidence>
<sequence>MRILITEDNQQLAEFIQQAILQDGHAADIANCASEMNHLLSNWQYDAMVLDLGLPDTDGIDVIRQLRGADNPIPILILTARGGVEDRIKGLDLGADDYLNKPFAIDELKARLRAILRRPVEYAGNVLTRGNVSLDSKSRRVMVNDQNISMGKTEVAILEYMIRHASLTVGKDAIYDAIYALGFEVTDNAIQVAMHRIRKKLEQAGASADIKTIRGIGYILS</sequence>
<evidence type="ECO:0000259" key="4">
    <source>
        <dbReference type="PROSITE" id="PS50110"/>
    </source>
</evidence>
<dbReference type="GO" id="GO:0005829">
    <property type="term" value="C:cytosol"/>
    <property type="evidence" value="ECO:0007669"/>
    <property type="project" value="TreeGrafter"/>
</dbReference>
<protein>
    <submittedName>
        <fullName evidence="6">Transcriptional regulator</fullName>
    </submittedName>
</protein>
<dbReference type="GO" id="GO:0006355">
    <property type="term" value="P:regulation of DNA-templated transcription"/>
    <property type="evidence" value="ECO:0007669"/>
    <property type="project" value="InterPro"/>
</dbReference>
<dbReference type="RefSeq" id="WP_039610451.1">
    <property type="nucleotide sequence ID" value="NZ_JWIC01000007.1"/>
</dbReference>
<keyword evidence="2" id="KW-0597">Phosphoprotein</keyword>
<dbReference type="CDD" id="cd17624">
    <property type="entry name" value="REC_OmpR_PmrA-like"/>
    <property type="match status" value="1"/>
</dbReference>
<dbReference type="InterPro" id="IPR039420">
    <property type="entry name" value="WalR-like"/>
</dbReference>
<dbReference type="GO" id="GO:0000156">
    <property type="term" value="F:phosphorelay response regulator activity"/>
    <property type="evidence" value="ECO:0007669"/>
    <property type="project" value="TreeGrafter"/>
</dbReference>
<evidence type="ECO:0000313" key="7">
    <source>
        <dbReference type="Proteomes" id="UP000031327"/>
    </source>
</evidence>
<dbReference type="Gene3D" id="3.40.50.2300">
    <property type="match status" value="1"/>
</dbReference>
<dbReference type="PANTHER" id="PTHR48111">
    <property type="entry name" value="REGULATOR OF RPOS"/>
    <property type="match status" value="1"/>
</dbReference>
<dbReference type="Pfam" id="PF00486">
    <property type="entry name" value="Trans_reg_C"/>
    <property type="match status" value="1"/>
</dbReference>
<gene>
    <name evidence="6" type="ORF">JF50_16165</name>
</gene>